<sequence>MAAPAVLAAVSKRRLNGQPAAPLRPLPADPAAKVPQADARVSIGGLPDPDAAFRQLRWGGRLVALTRSETAARHAGDHLGRYRGLSVEAGPYRLRTPRRGFGWLPGAACVPGISRGWHGVTARRTGLVAADEVAQRFTFDVRLERVPSVSDEHVVAKTVPTYRQTVQRLRERFPDAKESVLMDRAGKLVKRVFPVFLTREAAFLQLLQRDMPEGYRHRVPRALAIERSPDGTVQKLFMSWLRLGGDPLSHLDFAEQSADLLRVLHDFGGVIHLDLRLDNMVIHDGEVCFVDFGSAVRVGEDLDRSPMLKGLFHEMMQTSQIQRTLGKMKDQGHLTSGTLLAAEGRVDKAVDLFYLALQISRPYWNPDLVAFIDYDETSEETRRLKRLTDAILRPPNVANPDFNSAADVLAGVARIRERMGTNPAFDRGRG</sequence>
<dbReference type="PROSITE" id="PS00109">
    <property type="entry name" value="PROTEIN_KINASE_TYR"/>
    <property type="match status" value="1"/>
</dbReference>
<dbReference type="InterPro" id="IPR002575">
    <property type="entry name" value="Aminoglycoside_PTrfase"/>
</dbReference>
<dbReference type="GO" id="GO:0005524">
    <property type="term" value="F:ATP binding"/>
    <property type="evidence" value="ECO:0007669"/>
    <property type="project" value="InterPro"/>
</dbReference>
<dbReference type="InterPro" id="IPR011009">
    <property type="entry name" value="Kinase-like_dom_sf"/>
</dbReference>
<dbReference type="Proteomes" id="UP000007881">
    <property type="component" value="Chromosome"/>
</dbReference>
<dbReference type="InterPro" id="IPR000719">
    <property type="entry name" value="Prot_kinase_dom"/>
</dbReference>
<protein>
    <recommendedName>
        <fullName evidence="1">Protein kinase domain-containing protein</fullName>
    </recommendedName>
</protein>
<dbReference type="AlphaFoldDB" id="I0IEQ4"/>
<dbReference type="InterPro" id="IPR008266">
    <property type="entry name" value="Tyr_kinase_AS"/>
</dbReference>
<proteinExistence type="predicted"/>
<dbReference type="HOGENOM" id="CLU_637532_0_0_0"/>
<dbReference type="GO" id="GO:0004672">
    <property type="term" value="F:protein kinase activity"/>
    <property type="evidence" value="ECO:0007669"/>
    <property type="project" value="InterPro"/>
</dbReference>
<dbReference type="SUPFAM" id="SSF56112">
    <property type="entry name" value="Protein kinase-like (PK-like)"/>
    <property type="match status" value="1"/>
</dbReference>
<dbReference type="eggNOG" id="COG0515">
    <property type="taxonomic scope" value="Bacteria"/>
</dbReference>
<dbReference type="Pfam" id="PF01636">
    <property type="entry name" value="APH"/>
    <property type="match status" value="1"/>
</dbReference>
<dbReference type="KEGG" id="phm:PSMK_15830"/>
<dbReference type="Gene3D" id="1.10.510.10">
    <property type="entry name" value="Transferase(Phosphotransferase) domain 1"/>
    <property type="match status" value="1"/>
</dbReference>
<organism evidence="2 3">
    <name type="scientific">Phycisphaera mikurensis (strain NBRC 102666 / KCTC 22515 / FYK2301M01)</name>
    <dbReference type="NCBI Taxonomy" id="1142394"/>
    <lineage>
        <taxon>Bacteria</taxon>
        <taxon>Pseudomonadati</taxon>
        <taxon>Planctomycetota</taxon>
        <taxon>Phycisphaerae</taxon>
        <taxon>Phycisphaerales</taxon>
        <taxon>Phycisphaeraceae</taxon>
        <taxon>Phycisphaera</taxon>
    </lineage>
</organism>
<keyword evidence="3" id="KW-1185">Reference proteome</keyword>
<name>I0IEQ4_PHYMF</name>
<gene>
    <name evidence="2" type="ordered locus">PSMK_15830</name>
</gene>
<evidence type="ECO:0000313" key="2">
    <source>
        <dbReference type="EMBL" id="BAM03742.1"/>
    </source>
</evidence>
<evidence type="ECO:0000259" key="1">
    <source>
        <dbReference type="PROSITE" id="PS50011"/>
    </source>
</evidence>
<dbReference type="PROSITE" id="PS50011">
    <property type="entry name" value="PROTEIN_KINASE_DOM"/>
    <property type="match status" value="1"/>
</dbReference>
<dbReference type="EMBL" id="AP012338">
    <property type="protein sequence ID" value="BAM03742.1"/>
    <property type="molecule type" value="Genomic_DNA"/>
</dbReference>
<accession>I0IEQ4</accession>
<reference evidence="2 3" key="1">
    <citation type="submission" date="2012-02" db="EMBL/GenBank/DDBJ databases">
        <title>Complete genome sequence of Phycisphaera mikurensis NBRC 102666.</title>
        <authorList>
            <person name="Ankai A."/>
            <person name="Hosoyama A."/>
            <person name="Terui Y."/>
            <person name="Sekine M."/>
            <person name="Fukai R."/>
            <person name="Kato Y."/>
            <person name="Nakamura S."/>
            <person name="Yamada-Narita S."/>
            <person name="Kawakoshi A."/>
            <person name="Fukunaga Y."/>
            <person name="Yamazaki S."/>
            <person name="Fujita N."/>
        </authorList>
    </citation>
    <scope>NUCLEOTIDE SEQUENCE [LARGE SCALE GENOMIC DNA]</scope>
    <source>
        <strain evidence="3">NBRC 102666 / KCTC 22515 / FYK2301M01</strain>
    </source>
</reference>
<evidence type="ECO:0000313" key="3">
    <source>
        <dbReference type="Proteomes" id="UP000007881"/>
    </source>
</evidence>
<dbReference type="STRING" id="1142394.PSMK_15830"/>
<feature type="domain" description="Protein kinase" evidence="1">
    <location>
        <begin position="107"/>
        <end position="430"/>
    </location>
</feature>